<dbReference type="InterPro" id="IPR037138">
    <property type="entry name" value="His_deacetylse_dom_sf"/>
</dbReference>
<keyword evidence="3" id="KW-1185">Reference proteome</keyword>
<evidence type="ECO:0000313" key="2">
    <source>
        <dbReference type="EMBL" id="CDJ44887.1"/>
    </source>
</evidence>
<dbReference type="VEuPathDB" id="ToxoDB:ETH_00038220"/>
<evidence type="ECO:0000313" key="3">
    <source>
        <dbReference type="Proteomes" id="UP000030747"/>
    </source>
</evidence>
<reference evidence="2" key="2">
    <citation type="submission" date="2013-10" db="EMBL/GenBank/DDBJ databases">
        <authorList>
            <person name="Aslett M."/>
        </authorList>
    </citation>
    <scope>NUCLEOTIDE SEQUENCE [LARGE SCALE GENOMIC DNA]</scope>
    <source>
        <strain evidence="2">Houghton</strain>
    </source>
</reference>
<dbReference type="Proteomes" id="UP000030747">
    <property type="component" value="Unassembled WGS sequence"/>
</dbReference>
<name>U6L3B4_EIMTE</name>
<dbReference type="EC" id="3.5.1.98" evidence="2"/>
<dbReference type="GeneID" id="25256685"/>
<gene>
    <name evidence="2" type="ORF">ETH_00038220</name>
</gene>
<dbReference type="GO" id="GO:0141221">
    <property type="term" value="F:histone deacetylase activity, hydrolytic mechanism"/>
    <property type="evidence" value="ECO:0007669"/>
    <property type="project" value="UniProtKB-EC"/>
</dbReference>
<dbReference type="InterPro" id="IPR023696">
    <property type="entry name" value="Ureohydrolase_dom_sf"/>
</dbReference>
<feature type="domain" description="Histone deacetylase" evidence="1">
    <location>
        <begin position="21"/>
        <end position="74"/>
    </location>
</feature>
<keyword evidence="2" id="KW-0378">Hydrolase</keyword>
<dbReference type="RefSeq" id="XP_013235634.1">
    <property type="nucleotide sequence ID" value="XM_013380180.1"/>
</dbReference>
<dbReference type="OrthoDB" id="1918432at2759"/>
<reference evidence="2" key="1">
    <citation type="submission" date="2013-10" db="EMBL/GenBank/DDBJ databases">
        <title>Genomic analysis of the causative agents of coccidiosis in chickens.</title>
        <authorList>
            <person name="Reid A.J."/>
            <person name="Blake D."/>
            <person name="Billington K."/>
            <person name="Browne H."/>
            <person name="Dunn M."/>
            <person name="Hung S."/>
            <person name="Kawahara F."/>
            <person name="Miranda-Saavedra D."/>
            <person name="Mourier T."/>
            <person name="Nagra H."/>
            <person name="Otto T.D."/>
            <person name="Rawlings N."/>
            <person name="Sanchez A."/>
            <person name="Sanders M."/>
            <person name="Subramaniam C."/>
            <person name="Tay Y."/>
            <person name="Dear P."/>
            <person name="Doerig C."/>
            <person name="Gruber A."/>
            <person name="Parkinson J."/>
            <person name="Shirley M."/>
            <person name="Wan K.L."/>
            <person name="Berriman M."/>
            <person name="Tomley F."/>
            <person name="Pain A."/>
        </authorList>
    </citation>
    <scope>NUCLEOTIDE SEQUENCE [LARGE SCALE GENOMIC DNA]</scope>
    <source>
        <strain evidence="2">Houghton</strain>
    </source>
</reference>
<dbReference type="SUPFAM" id="SSF52768">
    <property type="entry name" value="Arginase/deacetylase"/>
    <property type="match status" value="1"/>
</dbReference>
<dbReference type="Pfam" id="PF00850">
    <property type="entry name" value="Hist_deacetyl"/>
    <property type="match status" value="1"/>
</dbReference>
<dbReference type="VEuPathDB" id="ToxoDB:ETH2_1561200"/>
<dbReference type="InterPro" id="IPR023801">
    <property type="entry name" value="His_deacetylse_dom"/>
</dbReference>
<dbReference type="EMBL" id="HG677776">
    <property type="protein sequence ID" value="CDJ44887.1"/>
    <property type="molecule type" value="Genomic_DNA"/>
</dbReference>
<organism evidence="2 3">
    <name type="scientific">Eimeria tenella</name>
    <name type="common">Coccidian parasite</name>
    <dbReference type="NCBI Taxonomy" id="5802"/>
    <lineage>
        <taxon>Eukaryota</taxon>
        <taxon>Sar</taxon>
        <taxon>Alveolata</taxon>
        <taxon>Apicomplexa</taxon>
        <taxon>Conoidasida</taxon>
        <taxon>Coccidia</taxon>
        <taxon>Eucoccidiorida</taxon>
        <taxon>Eimeriorina</taxon>
        <taxon>Eimeriidae</taxon>
        <taxon>Eimeria</taxon>
    </lineage>
</organism>
<dbReference type="InterPro" id="IPR003084">
    <property type="entry name" value="HDAC_I/II"/>
</dbReference>
<sequence length="99" mass="10938">MKKVLYFYDEEVGNFFYGPGHPMKPHRVRMTHDLLRSYGLLDSLELMLPPHPTVEALTRFHADDYISFLRSTGEVFGPPAAALLAPQPEPPATAAAAAA</sequence>
<dbReference type="Gene3D" id="3.40.800.20">
    <property type="entry name" value="Histone deacetylase domain"/>
    <property type="match status" value="1"/>
</dbReference>
<accession>U6L3B4</accession>
<feature type="non-terminal residue" evidence="2">
    <location>
        <position position="99"/>
    </location>
</feature>
<dbReference type="PRINTS" id="PR01271">
    <property type="entry name" value="HISDACETLASE"/>
</dbReference>
<dbReference type="AlphaFoldDB" id="U6L3B4"/>
<proteinExistence type="predicted"/>
<evidence type="ECO:0000259" key="1">
    <source>
        <dbReference type="Pfam" id="PF00850"/>
    </source>
</evidence>
<protein>
    <submittedName>
        <fullName evidence="2">Histone deacetylase, related</fullName>
        <ecNumber evidence="2">3.5.1.98</ecNumber>
    </submittedName>
</protein>